<evidence type="ECO:0000313" key="4">
    <source>
        <dbReference type="EMBL" id="KAG2494379.1"/>
    </source>
</evidence>
<name>A0A836C0E4_9CHLO</name>
<sequence>MTAGPAKGAASAQTWRTRPRLRASAALLLGLALALGCAGGAGPRSAQAARVGRELQAKPVSNDVLLEGTLAVLSKSYPNADVTEFYLLQPGGHETEIHLPLDDDDNSSAPDTRDKSIAAEGGTGATGPDNAGRQALDARTRRPIAPGARVRVAGRWARSPAPSAAAGALGAGASEVAPLEAYQLAASSTGGTPLQASSITALDTWEPVATPLGYRDLPAIAFVTAFCGLEPALMPPELGSALFDVGSNASVSDWVRGCSYGIARMAPDTSTVFPQVVQLPCDASLNMSNLCPLISSWRKHVNAVAINASVNLARFRHRIMVLPKGVSCGWSGMAFIGPFMGSYSDGSGYSWTHILADFARNPYTHAHEMSHNLYMGHSASGANDYGDGGCVLPPACHNSIHAWQAGWLNPAAHLNGTSMAAGTWYSFRLQDQSTTPLRAAIRIHTSWPAPALGNAVRYYISYKRGNAWPDAVGPDWRGVHVHYWVGSDQTSFMDTRHRARLFRVPGGPADSAMWVESPGSPASVVVRLLSDTGTTWSYDSLATAPLADVSVCSRSALVEANCTDGLDDDCDAHPSQAPAAAIT</sequence>
<proteinExistence type="predicted"/>
<dbReference type="Pfam" id="PF05548">
    <property type="entry name" value="Peptidase_M11"/>
    <property type="match status" value="1"/>
</dbReference>
<feature type="signal peptide" evidence="2">
    <location>
        <begin position="1"/>
        <end position="40"/>
    </location>
</feature>
<dbReference type="Proteomes" id="UP000612055">
    <property type="component" value="Unassembled WGS sequence"/>
</dbReference>
<evidence type="ECO:0000313" key="5">
    <source>
        <dbReference type="Proteomes" id="UP000612055"/>
    </source>
</evidence>
<comment type="caution">
    <text evidence="4">The sequence shown here is derived from an EMBL/GenBank/DDBJ whole genome shotgun (WGS) entry which is preliminary data.</text>
</comment>
<keyword evidence="2" id="KW-0732">Signal</keyword>
<gene>
    <name evidence="4" type="ORF">HYH03_007435</name>
</gene>
<feature type="region of interest" description="Disordered" evidence="1">
    <location>
        <begin position="96"/>
        <end position="140"/>
    </location>
</feature>
<evidence type="ECO:0000256" key="1">
    <source>
        <dbReference type="SAM" id="MobiDB-lite"/>
    </source>
</evidence>
<dbReference type="SUPFAM" id="SSF55486">
    <property type="entry name" value="Metalloproteases ('zincins'), catalytic domain"/>
    <property type="match status" value="1"/>
</dbReference>
<dbReference type="OrthoDB" id="535741at2759"/>
<evidence type="ECO:0000259" key="3">
    <source>
        <dbReference type="Pfam" id="PF05548"/>
    </source>
</evidence>
<dbReference type="EMBL" id="JAEHOE010000031">
    <property type="protein sequence ID" value="KAG2494379.1"/>
    <property type="molecule type" value="Genomic_DNA"/>
</dbReference>
<feature type="domain" description="Peptidase M11 gametolysin" evidence="3">
    <location>
        <begin position="225"/>
        <end position="486"/>
    </location>
</feature>
<organism evidence="4 5">
    <name type="scientific">Edaphochlamys debaryana</name>
    <dbReference type="NCBI Taxonomy" id="47281"/>
    <lineage>
        <taxon>Eukaryota</taxon>
        <taxon>Viridiplantae</taxon>
        <taxon>Chlorophyta</taxon>
        <taxon>core chlorophytes</taxon>
        <taxon>Chlorophyceae</taxon>
        <taxon>CS clade</taxon>
        <taxon>Chlamydomonadales</taxon>
        <taxon>Chlamydomonadales incertae sedis</taxon>
        <taxon>Edaphochlamys</taxon>
    </lineage>
</organism>
<dbReference type="AlphaFoldDB" id="A0A836C0E4"/>
<reference evidence="4" key="1">
    <citation type="journal article" date="2020" name="bioRxiv">
        <title>Comparative genomics of Chlamydomonas.</title>
        <authorList>
            <person name="Craig R.J."/>
            <person name="Hasan A.R."/>
            <person name="Ness R.W."/>
            <person name="Keightley P.D."/>
        </authorList>
    </citation>
    <scope>NUCLEOTIDE SEQUENCE</scope>
    <source>
        <strain evidence="4">CCAP 11/70</strain>
    </source>
</reference>
<dbReference type="InterPro" id="IPR008752">
    <property type="entry name" value="Peptidase_M11"/>
</dbReference>
<feature type="chain" id="PRO_5032385611" description="Peptidase M11 gametolysin domain-containing protein" evidence="2">
    <location>
        <begin position="41"/>
        <end position="583"/>
    </location>
</feature>
<evidence type="ECO:0000256" key="2">
    <source>
        <dbReference type="SAM" id="SignalP"/>
    </source>
</evidence>
<keyword evidence="5" id="KW-1185">Reference proteome</keyword>
<accession>A0A836C0E4</accession>
<protein>
    <recommendedName>
        <fullName evidence="3">Peptidase M11 gametolysin domain-containing protein</fullName>
    </recommendedName>
</protein>